<sequence length="342" mass="35853">MRTLYLFLLIICTALPAQLDAASNTVLLVVSGYGVAGDKARPGFEMDELSQAWLILRANGLDVEIASPAGGAAKADRFDKAKPYNACFLADPAAVKALAATVSFADGAKRDYAGVYVMGGKGAMFDLHDDKRLQALIARTYGAGGVIGAVCHGPAALVRVRLADGSLLLAGKAATGFSGEEEDAFTKEKAKAFAFQLEDEMRRVGVRFSEAPMMLSHAVADGRLVTGQNPYSTPDTTEALLRAMGKTPKARTAWADERSIALVAVLKPGGEAAARAAIKAAPAAYDPPLIAAWGHYRALTATDAAGLRHGLSAMEVAKPFYPEPQLDEAMTKARARLASLGG</sequence>
<protein>
    <submittedName>
        <fullName evidence="6">Type 1 glutamine amidotransferase domain-containing protein</fullName>
    </submittedName>
</protein>
<evidence type="ECO:0000256" key="1">
    <source>
        <dbReference type="ARBA" id="ARBA00023016"/>
    </source>
</evidence>
<dbReference type="EMBL" id="JBHRXV010000010">
    <property type="protein sequence ID" value="MFC3713210.1"/>
    <property type="molecule type" value="Genomic_DNA"/>
</dbReference>
<gene>
    <name evidence="6" type="ORF">ACFOMD_11540</name>
</gene>
<name>A0ABV7XCP2_9SPHN</name>
<evidence type="ECO:0000256" key="2">
    <source>
        <dbReference type="ARBA" id="ARBA00023239"/>
    </source>
</evidence>
<feature type="signal peptide" evidence="4">
    <location>
        <begin position="1"/>
        <end position="21"/>
    </location>
</feature>
<evidence type="ECO:0000313" key="6">
    <source>
        <dbReference type="EMBL" id="MFC3713210.1"/>
    </source>
</evidence>
<evidence type="ECO:0000256" key="3">
    <source>
        <dbReference type="ARBA" id="ARBA00038493"/>
    </source>
</evidence>
<dbReference type="CDD" id="cd03141">
    <property type="entry name" value="GATase1_Hsp31_like"/>
    <property type="match status" value="1"/>
</dbReference>
<evidence type="ECO:0000256" key="4">
    <source>
        <dbReference type="SAM" id="SignalP"/>
    </source>
</evidence>
<evidence type="ECO:0000313" key="7">
    <source>
        <dbReference type="Proteomes" id="UP001595615"/>
    </source>
</evidence>
<comment type="caution">
    <text evidence="6">The sequence shown here is derived from an EMBL/GenBank/DDBJ whole genome shotgun (WGS) entry which is preliminary data.</text>
</comment>
<dbReference type="Pfam" id="PF01965">
    <property type="entry name" value="DJ-1_PfpI"/>
    <property type="match status" value="1"/>
</dbReference>
<feature type="chain" id="PRO_5046398571" evidence="4">
    <location>
        <begin position="22"/>
        <end position="342"/>
    </location>
</feature>
<dbReference type="PANTHER" id="PTHR48094:SF11">
    <property type="entry name" value="GLUTATHIONE-INDEPENDENT GLYOXALASE HSP31-RELATED"/>
    <property type="match status" value="1"/>
</dbReference>
<organism evidence="6 7">
    <name type="scientific">Sphingoaurantiacus capsulatus</name>
    <dbReference type="NCBI Taxonomy" id="1771310"/>
    <lineage>
        <taxon>Bacteria</taxon>
        <taxon>Pseudomonadati</taxon>
        <taxon>Pseudomonadota</taxon>
        <taxon>Alphaproteobacteria</taxon>
        <taxon>Sphingomonadales</taxon>
        <taxon>Sphingosinicellaceae</taxon>
        <taxon>Sphingoaurantiacus</taxon>
    </lineage>
</organism>
<keyword evidence="6" id="KW-0315">Glutamine amidotransferase</keyword>
<comment type="similarity">
    <text evidence="3">Belongs to the peptidase C56 family. HSP31-like subfamily.</text>
</comment>
<dbReference type="InterPro" id="IPR002818">
    <property type="entry name" value="DJ-1/PfpI"/>
</dbReference>
<proteinExistence type="inferred from homology"/>
<keyword evidence="1" id="KW-0346">Stress response</keyword>
<dbReference type="InterPro" id="IPR029062">
    <property type="entry name" value="Class_I_gatase-like"/>
</dbReference>
<evidence type="ECO:0000259" key="5">
    <source>
        <dbReference type="Pfam" id="PF01965"/>
    </source>
</evidence>
<reference evidence="7" key="1">
    <citation type="journal article" date="2019" name="Int. J. Syst. Evol. Microbiol.">
        <title>The Global Catalogue of Microorganisms (GCM) 10K type strain sequencing project: providing services to taxonomists for standard genome sequencing and annotation.</title>
        <authorList>
            <consortium name="The Broad Institute Genomics Platform"/>
            <consortium name="The Broad Institute Genome Sequencing Center for Infectious Disease"/>
            <person name="Wu L."/>
            <person name="Ma J."/>
        </authorList>
    </citation>
    <scope>NUCLEOTIDE SEQUENCE [LARGE SCALE GENOMIC DNA]</scope>
    <source>
        <strain evidence="7">KCTC 42644</strain>
    </source>
</reference>
<accession>A0ABV7XCP2</accession>
<dbReference type="SUPFAM" id="SSF52317">
    <property type="entry name" value="Class I glutamine amidotransferase-like"/>
    <property type="match status" value="1"/>
</dbReference>
<dbReference type="Proteomes" id="UP001595615">
    <property type="component" value="Unassembled WGS sequence"/>
</dbReference>
<feature type="domain" description="DJ-1/PfpI" evidence="5">
    <location>
        <begin position="43"/>
        <end position="242"/>
    </location>
</feature>
<keyword evidence="4" id="KW-0732">Signal</keyword>
<dbReference type="Gene3D" id="3.40.50.880">
    <property type="match status" value="1"/>
</dbReference>
<keyword evidence="7" id="KW-1185">Reference proteome</keyword>
<dbReference type="PANTHER" id="PTHR48094">
    <property type="entry name" value="PROTEIN/NUCLEIC ACID DEGLYCASE DJ-1-RELATED"/>
    <property type="match status" value="1"/>
</dbReference>
<keyword evidence="2" id="KW-0456">Lyase</keyword>
<dbReference type="RefSeq" id="WP_380861479.1">
    <property type="nucleotide sequence ID" value="NZ_JBHRXV010000010.1"/>
</dbReference>
<dbReference type="InterPro" id="IPR050325">
    <property type="entry name" value="Prot/Nucl_acid_deglycase"/>
</dbReference>